<dbReference type="PANTHER" id="PTHR24393">
    <property type="entry name" value="ZINC FINGER PROTEIN"/>
    <property type="match status" value="1"/>
</dbReference>
<dbReference type="Pfam" id="PF13909">
    <property type="entry name" value="zf-H2C2_5"/>
    <property type="match status" value="1"/>
</dbReference>
<dbReference type="SUPFAM" id="SSF57667">
    <property type="entry name" value="beta-beta-alpha zinc fingers"/>
    <property type="match status" value="5"/>
</dbReference>
<dbReference type="InterPro" id="IPR036236">
    <property type="entry name" value="Znf_C2H2_sf"/>
</dbReference>
<feature type="domain" description="C2H2-type" evidence="14">
    <location>
        <begin position="431"/>
        <end position="459"/>
    </location>
</feature>
<dbReference type="PROSITE" id="PS01359">
    <property type="entry name" value="ZF_PHD_1"/>
    <property type="match status" value="1"/>
</dbReference>
<dbReference type="InterPro" id="IPR013087">
    <property type="entry name" value="Znf_C2H2_type"/>
</dbReference>
<dbReference type="PANTHER" id="PTHR24393:SF15">
    <property type="entry name" value="IP01243P-RELATED"/>
    <property type="match status" value="1"/>
</dbReference>
<feature type="region of interest" description="Disordered" evidence="12">
    <location>
        <begin position="161"/>
        <end position="186"/>
    </location>
</feature>
<dbReference type="PROSITE" id="PS50157">
    <property type="entry name" value="ZINC_FINGER_C2H2_2"/>
    <property type="match status" value="9"/>
</dbReference>
<evidence type="ECO:0000256" key="2">
    <source>
        <dbReference type="ARBA" id="ARBA00006991"/>
    </source>
</evidence>
<keyword evidence="10" id="KW-0539">Nucleus</keyword>
<feature type="compositionally biased region" description="Acidic residues" evidence="12">
    <location>
        <begin position="169"/>
        <end position="179"/>
    </location>
</feature>
<feature type="region of interest" description="Disordered" evidence="12">
    <location>
        <begin position="476"/>
        <end position="501"/>
    </location>
</feature>
<dbReference type="GO" id="GO:0001228">
    <property type="term" value="F:DNA-binding transcription activator activity, RNA polymerase II-specific"/>
    <property type="evidence" value="ECO:0007669"/>
    <property type="project" value="TreeGrafter"/>
</dbReference>
<feature type="domain" description="C2H2-type" evidence="14">
    <location>
        <begin position="402"/>
        <end position="430"/>
    </location>
</feature>
<accession>A0AAV2RC51</accession>
<keyword evidence="16" id="KW-1185">Reference proteome</keyword>
<dbReference type="PROSITE" id="PS00028">
    <property type="entry name" value="ZINC_FINGER_C2H2_1"/>
    <property type="match status" value="7"/>
</dbReference>
<sequence length="573" mass="65830">MNVNCGICDAIVEEDSEGLYCDVCKCWYHNVCGESPLIEDIYCLLNDAPINVKWFCDKCIWETEKWITSLNADKSNDIIRDETIPKVQEAKFKNIEPHNETHVNLDISSRENNKIKKKGRTKKEKVKKGRNTVCDSNSDHPELTEVKIELHDEAIDFEDRQNSDADSCIPDDTEVGEEYENSKEKQRSTILKKKRYCARKHKCDLCTKSFRYHENLVAHKLWHDGDKKPYKCTECGKTFMTSSGFKIHSTKHSDNKPFTCEICAKSFVLKWLLKTHMITHSSEKPYVCEICGKAFLQKGNLKSHMYCHKAEKSFACTMCSVKCARKHTLQLHMKRDHDGLDAEQKYACTLCDFKTSKKGNLIKRHMRTHSNKSCVCDICGKKLVNSKSLEDHITLHTGEKPHICEICGKQFRAKTGLRIHMNKYHINKKNFHCPHCGYNAHFRYELKRHVDLVHTNETPYECDMCGNKYKTKGNLSKHKRGIRGSCPGANVGNTSKPQKHAIHSRQNEAKLELAQASDQERAKYRFQFKPLPEEVPDYLNNQPLLVYTGAPSSILNSGEELISSSSITLQVSQ</sequence>
<dbReference type="Gene3D" id="3.30.40.10">
    <property type="entry name" value="Zinc/RING finger domain, C3HC4 (zinc finger)"/>
    <property type="match status" value="1"/>
</dbReference>
<dbReference type="Proteomes" id="UP001497623">
    <property type="component" value="Unassembled WGS sequence"/>
</dbReference>
<dbReference type="GO" id="GO:0000978">
    <property type="term" value="F:RNA polymerase II cis-regulatory region sequence-specific DNA binding"/>
    <property type="evidence" value="ECO:0007669"/>
    <property type="project" value="TreeGrafter"/>
</dbReference>
<dbReference type="Gene3D" id="3.30.160.60">
    <property type="entry name" value="Classic Zinc Finger"/>
    <property type="match status" value="8"/>
</dbReference>
<feature type="domain" description="C2H2-type" evidence="14">
    <location>
        <begin position="460"/>
        <end position="487"/>
    </location>
</feature>
<dbReference type="InterPro" id="IPR019787">
    <property type="entry name" value="Znf_PHD-finger"/>
</dbReference>
<keyword evidence="6" id="KW-0862">Zinc</keyword>
<evidence type="ECO:0000256" key="12">
    <source>
        <dbReference type="SAM" id="MobiDB-lite"/>
    </source>
</evidence>
<reference evidence="15 16" key="1">
    <citation type="submission" date="2024-05" db="EMBL/GenBank/DDBJ databases">
        <authorList>
            <person name="Wallberg A."/>
        </authorList>
    </citation>
    <scope>NUCLEOTIDE SEQUENCE [LARGE SCALE GENOMIC DNA]</scope>
</reference>
<comment type="subcellular location">
    <subcellularLocation>
        <location evidence="1">Nucleus</location>
    </subcellularLocation>
</comment>
<evidence type="ECO:0000313" key="16">
    <source>
        <dbReference type="Proteomes" id="UP001497623"/>
    </source>
</evidence>
<dbReference type="AlphaFoldDB" id="A0AAV2RC51"/>
<dbReference type="FunFam" id="3.30.160.60:FF:000130">
    <property type="entry name" value="Spalt-like transcription factor 4"/>
    <property type="match status" value="1"/>
</dbReference>
<evidence type="ECO:0000259" key="13">
    <source>
        <dbReference type="PROSITE" id="PS50016"/>
    </source>
</evidence>
<dbReference type="EMBL" id="CAXKWB010017777">
    <property type="protein sequence ID" value="CAL4119811.1"/>
    <property type="molecule type" value="Genomic_DNA"/>
</dbReference>
<feature type="domain" description="C2H2-type" evidence="14">
    <location>
        <begin position="201"/>
        <end position="228"/>
    </location>
</feature>
<evidence type="ECO:0000256" key="7">
    <source>
        <dbReference type="ARBA" id="ARBA00023015"/>
    </source>
</evidence>
<feature type="domain" description="C2H2-type" evidence="14">
    <location>
        <begin position="314"/>
        <end position="342"/>
    </location>
</feature>
<evidence type="ECO:0000256" key="5">
    <source>
        <dbReference type="ARBA" id="ARBA00022771"/>
    </source>
</evidence>
<evidence type="ECO:0000256" key="3">
    <source>
        <dbReference type="ARBA" id="ARBA00022723"/>
    </source>
</evidence>
<keyword evidence="3" id="KW-0479">Metal-binding</keyword>
<keyword evidence="7" id="KW-0805">Transcription regulation</keyword>
<dbReference type="FunFam" id="3.30.160.60:FF:000624">
    <property type="entry name" value="zinc finger protein 697"/>
    <property type="match status" value="1"/>
</dbReference>
<dbReference type="InterPro" id="IPR019786">
    <property type="entry name" value="Zinc_finger_PHD-type_CS"/>
</dbReference>
<organism evidence="15 16">
    <name type="scientific">Meganyctiphanes norvegica</name>
    <name type="common">Northern krill</name>
    <name type="synonym">Thysanopoda norvegica</name>
    <dbReference type="NCBI Taxonomy" id="48144"/>
    <lineage>
        <taxon>Eukaryota</taxon>
        <taxon>Metazoa</taxon>
        <taxon>Ecdysozoa</taxon>
        <taxon>Arthropoda</taxon>
        <taxon>Crustacea</taxon>
        <taxon>Multicrustacea</taxon>
        <taxon>Malacostraca</taxon>
        <taxon>Eumalacostraca</taxon>
        <taxon>Eucarida</taxon>
        <taxon>Euphausiacea</taxon>
        <taxon>Euphausiidae</taxon>
        <taxon>Meganyctiphanes</taxon>
    </lineage>
</organism>
<feature type="non-terminal residue" evidence="15">
    <location>
        <position position="573"/>
    </location>
</feature>
<dbReference type="GO" id="GO:0008270">
    <property type="term" value="F:zinc ion binding"/>
    <property type="evidence" value="ECO:0007669"/>
    <property type="project" value="UniProtKB-KW"/>
</dbReference>
<dbReference type="FunFam" id="3.30.160.60:FF:000671">
    <property type="entry name" value="Zinc finger protein 26"/>
    <property type="match status" value="1"/>
</dbReference>
<evidence type="ECO:0000256" key="1">
    <source>
        <dbReference type="ARBA" id="ARBA00004123"/>
    </source>
</evidence>
<keyword evidence="5 11" id="KW-0863">Zinc-finger</keyword>
<comment type="caution">
    <text evidence="15">The sequence shown here is derived from an EMBL/GenBank/DDBJ whole genome shotgun (WGS) entry which is preliminary data.</text>
</comment>
<evidence type="ECO:0000256" key="10">
    <source>
        <dbReference type="ARBA" id="ARBA00023242"/>
    </source>
</evidence>
<dbReference type="Pfam" id="PF00096">
    <property type="entry name" value="zf-C2H2"/>
    <property type="match status" value="7"/>
</dbReference>
<dbReference type="SMART" id="SM00355">
    <property type="entry name" value="ZnF_C2H2"/>
    <property type="match status" value="10"/>
</dbReference>
<feature type="domain" description="PHD-type" evidence="13">
    <location>
        <begin position="2"/>
        <end position="62"/>
    </location>
</feature>
<comment type="similarity">
    <text evidence="2">Belongs to the krueppel C2H2-type zinc-finger protein family.</text>
</comment>
<feature type="domain" description="C2H2-type" evidence="14">
    <location>
        <begin position="286"/>
        <end position="313"/>
    </location>
</feature>
<dbReference type="InterPro" id="IPR011011">
    <property type="entry name" value="Znf_FYVE_PHD"/>
</dbReference>
<evidence type="ECO:0000256" key="6">
    <source>
        <dbReference type="ARBA" id="ARBA00022833"/>
    </source>
</evidence>
<dbReference type="PROSITE" id="PS50016">
    <property type="entry name" value="ZF_PHD_2"/>
    <property type="match status" value="1"/>
</dbReference>
<gene>
    <name evidence="15" type="ORF">MNOR_LOCUS21778</name>
</gene>
<keyword evidence="8" id="KW-0238">DNA-binding</keyword>
<keyword evidence="9" id="KW-0804">Transcription</keyword>
<evidence type="ECO:0000313" key="15">
    <source>
        <dbReference type="EMBL" id="CAL4119811.1"/>
    </source>
</evidence>
<dbReference type="SUPFAM" id="SSF57903">
    <property type="entry name" value="FYVE/PHD zinc finger"/>
    <property type="match status" value="1"/>
</dbReference>
<dbReference type="FunFam" id="3.30.160.60:FF:000110">
    <property type="entry name" value="Zinc finger protein-like"/>
    <property type="match status" value="1"/>
</dbReference>
<feature type="domain" description="C2H2-type" evidence="14">
    <location>
        <begin position="374"/>
        <end position="401"/>
    </location>
</feature>
<evidence type="ECO:0000259" key="14">
    <source>
        <dbReference type="PROSITE" id="PS50157"/>
    </source>
</evidence>
<keyword evidence="4" id="KW-0677">Repeat</keyword>
<evidence type="ECO:0000256" key="8">
    <source>
        <dbReference type="ARBA" id="ARBA00023125"/>
    </source>
</evidence>
<evidence type="ECO:0000256" key="11">
    <source>
        <dbReference type="PROSITE-ProRule" id="PRU00042"/>
    </source>
</evidence>
<feature type="domain" description="C2H2-type" evidence="14">
    <location>
        <begin position="258"/>
        <end position="285"/>
    </location>
</feature>
<evidence type="ECO:0000256" key="4">
    <source>
        <dbReference type="ARBA" id="ARBA00022737"/>
    </source>
</evidence>
<protein>
    <submittedName>
        <fullName evidence="15">Uncharacterized protein</fullName>
    </submittedName>
</protein>
<dbReference type="InterPro" id="IPR013083">
    <property type="entry name" value="Znf_RING/FYVE/PHD"/>
</dbReference>
<evidence type="ECO:0000256" key="9">
    <source>
        <dbReference type="ARBA" id="ARBA00023163"/>
    </source>
</evidence>
<dbReference type="GO" id="GO:0005634">
    <property type="term" value="C:nucleus"/>
    <property type="evidence" value="ECO:0007669"/>
    <property type="project" value="UniProtKB-SubCell"/>
</dbReference>
<proteinExistence type="inferred from homology"/>
<name>A0AAV2RC51_MEGNR</name>
<feature type="domain" description="C2H2-type" evidence="14">
    <location>
        <begin position="230"/>
        <end position="257"/>
    </location>
</feature>